<comment type="caution">
    <text evidence="1">The sequence shown here is derived from an EMBL/GenBank/DDBJ whole genome shotgun (WGS) entry which is preliminary data.</text>
</comment>
<gene>
    <name evidence="1" type="ORF">Cboi01_000516800</name>
</gene>
<organism evidence="1 2">
    <name type="scientific">Candida boidinii</name>
    <name type="common">Yeast</name>
    <dbReference type="NCBI Taxonomy" id="5477"/>
    <lineage>
        <taxon>Eukaryota</taxon>
        <taxon>Fungi</taxon>
        <taxon>Dikarya</taxon>
        <taxon>Ascomycota</taxon>
        <taxon>Saccharomycotina</taxon>
        <taxon>Pichiomycetes</taxon>
        <taxon>Pichiales</taxon>
        <taxon>Pichiaceae</taxon>
        <taxon>Ogataea</taxon>
        <taxon>Ogataea/Candida clade</taxon>
    </lineage>
</organism>
<evidence type="ECO:0000313" key="2">
    <source>
        <dbReference type="Proteomes" id="UP001165101"/>
    </source>
</evidence>
<sequence>MIAVSAVQLYSCIFRATAVLRPAHATAQQGKRKTRRERQGEKENTANNKSSALFGALEGIRFDLLELELELELE</sequence>
<dbReference type="EMBL" id="BSXV01003802">
    <property type="protein sequence ID" value="GME99038.1"/>
    <property type="molecule type" value="Genomic_DNA"/>
</dbReference>
<keyword evidence="2" id="KW-1185">Reference proteome</keyword>
<dbReference type="Proteomes" id="UP001165101">
    <property type="component" value="Unassembled WGS sequence"/>
</dbReference>
<reference evidence="1" key="1">
    <citation type="submission" date="2023-04" db="EMBL/GenBank/DDBJ databases">
        <title>Candida boidinii NBRC 1967.</title>
        <authorList>
            <person name="Ichikawa N."/>
            <person name="Sato H."/>
            <person name="Tonouchi N."/>
        </authorList>
    </citation>
    <scope>NUCLEOTIDE SEQUENCE</scope>
    <source>
        <strain evidence="1">NBRC 1967</strain>
    </source>
</reference>
<accession>A0ACB5U0X6</accession>
<evidence type="ECO:0000313" key="1">
    <source>
        <dbReference type="EMBL" id="GME99038.1"/>
    </source>
</evidence>
<proteinExistence type="predicted"/>
<name>A0ACB5U0X6_CANBO</name>
<protein>
    <submittedName>
        <fullName evidence="1">Unnamed protein product</fullName>
    </submittedName>
</protein>